<name>A0A914ABY8_PATMI</name>
<dbReference type="OrthoDB" id="6374621at2759"/>
<reference evidence="2" key="1">
    <citation type="submission" date="2022-11" db="UniProtKB">
        <authorList>
            <consortium name="EnsemblMetazoa"/>
        </authorList>
    </citation>
    <scope>IDENTIFICATION</scope>
</reference>
<accession>A0A914ABY8</accession>
<dbReference type="RefSeq" id="XP_038061430.1">
    <property type="nucleotide sequence ID" value="XM_038205502.1"/>
</dbReference>
<evidence type="ECO:0000313" key="2">
    <source>
        <dbReference type="EnsemblMetazoa" id="XP_038061430.1"/>
    </source>
</evidence>
<sequence>MASTSRKTEFENPRKALFRSPTALEGSQQDQPDWPLLSRLQVEHDTEVCMRNVQKELHLQRLEDLKKKVDYLAQTDWKYTPAQKLIGLE</sequence>
<dbReference type="AlphaFoldDB" id="A0A914ABY8"/>
<feature type="region of interest" description="Disordered" evidence="1">
    <location>
        <begin position="1"/>
        <end position="33"/>
    </location>
</feature>
<dbReference type="Proteomes" id="UP000887568">
    <property type="component" value="Unplaced"/>
</dbReference>
<dbReference type="EnsemblMetazoa" id="XM_038205502.1">
    <property type="protein sequence ID" value="XP_038061430.1"/>
    <property type="gene ID" value="LOC119732111"/>
</dbReference>
<protein>
    <submittedName>
        <fullName evidence="2">Uncharacterized protein</fullName>
    </submittedName>
</protein>
<dbReference type="OMA" id="DWKYTPA"/>
<evidence type="ECO:0000313" key="3">
    <source>
        <dbReference type="Proteomes" id="UP000887568"/>
    </source>
</evidence>
<proteinExistence type="predicted"/>
<keyword evidence="3" id="KW-1185">Reference proteome</keyword>
<feature type="compositionally biased region" description="Basic and acidic residues" evidence="1">
    <location>
        <begin position="1"/>
        <end position="14"/>
    </location>
</feature>
<evidence type="ECO:0000256" key="1">
    <source>
        <dbReference type="SAM" id="MobiDB-lite"/>
    </source>
</evidence>
<dbReference type="GeneID" id="119732111"/>
<organism evidence="2 3">
    <name type="scientific">Patiria miniata</name>
    <name type="common">Bat star</name>
    <name type="synonym">Asterina miniata</name>
    <dbReference type="NCBI Taxonomy" id="46514"/>
    <lineage>
        <taxon>Eukaryota</taxon>
        <taxon>Metazoa</taxon>
        <taxon>Echinodermata</taxon>
        <taxon>Eleutherozoa</taxon>
        <taxon>Asterozoa</taxon>
        <taxon>Asteroidea</taxon>
        <taxon>Valvatacea</taxon>
        <taxon>Valvatida</taxon>
        <taxon>Asterinidae</taxon>
        <taxon>Patiria</taxon>
    </lineage>
</organism>